<keyword evidence="2" id="KW-1185">Reference proteome</keyword>
<comment type="caution">
    <text evidence="1">The sequence shown here is derived from an EMBL/GenBank/DDBJ whole genome shotgun (WGS) entry which is preliminary data.</text>
</comment>
<evidence type="ECO:0000313" key="2">
    <source>
        <dbReference type="Proteomes" id="UP000644507"/>
    </source>
</evidence>
<accession>A0A918TSA1</accession>
<sequence length="178" mass="19195">MANCAYCGTSILFGGVSDGPRRYCNNDCHVAGYFVSLASQIPPAKLDEMVHATRVGQCPKCGKAGSPVDVYMAHRIWSALILTSWSSQPEVSCKSCATKRQLGAIAFSGTLGWWGFPWGLIGTPVQIIRNFSAMAAKPKRDSPLLRKHVQVVLGQRLAENLAMAESQQVQPAVPPPLP</sequence>
<dbReference type="AlphaFoldDB" id="A0A918TSA1"/>
<reference evidence="1" key="2">
    <citation type="submission" date="2020-09" db="EMBL/GenBank/DDBJ databases">
        <authorList>
            <person name="Sun Q."/>
            <person name="Kim S."/>
        </authorList>
    </citation>
    <scope>NUCLEOTIDE SEQUENCE</scope>
    <source>
        <strain evidence="1">KCTC 12988</strain>
    </source>
</reference>
<dbReference type="RefSeq" id="WP_189571393.1">
    <property type="nucleotide sequence ID" value="NZ_BMXI01000013.1"/>
</dbReference>
<name>A0A918TSA1_9BACT</name>
<protein>
    <submittedName>
        <fullName evidence="1">Uncharacterized protein</fullName>
    </submittedName>
</protein>
<organism evidence="1 2">
    <name type="scientific">Roseibacillus persicicus</name>
    <dbReference type="NCBI Taxonomy" id="454148"/>
    <lineage>
        <taxon>Bacteria</taxon>
        <taxon>Pseudomonadati</taxon>
        <taxon>Verrucomicrobiota</taxon>
        <taxon>Verrucomicrobiia</taxon>
        <taxon>Verrucomicrobiales</taxon>
        <taxon>Verrucomicrobiaceae</taxon>
        <taxon>Roseibacillus</taxon>
    </lineage>
</organism>
<proteinExistence type="predicted"/>
<reference evidence="1" key="1">
    <citation type="journal article" date="2014" name="Int. J. Syst. Evol. Microbiol.">
        <title>Complete genome sequence of Corynebacterium casei LMG S-19264T (=DSM 44701T), isolated from a smear-ripened cheese.</title>
        <authorList>
            <consortium name="US DOE Joint Genome Institute (JGI-PGF)"/>
            <person name="Walter F."/>
            <person name="Albersmeier A."/>
            <person name="Kalinowski J."/>
            <person name="Ruckert C."/>
        </authorList>
    </citation>
    <scope>NUCLEOTIDE SEQUENCE</scope>
    <source>
        <strain evidence="1">KCTC 12988</strain>
    </source>
</reference>
<gene>
    <name evidence="1" type="ORF">GCM10007100_29390</name>
</gene>
<dbReference type="Proteomes" id="UP000644507">
    <property type="component" value="Unassembled WGS sequence"/>
</dbReference>
<dbReference type="EMBL" id="BMXI01000013">
    <property type="protein sequence ID" value="GHC60230.1"/>
    <property type="molecule type" value="Genomic_DNA"/>
</dbReference>
<evidence type="ECO:0000313" key="1">
    <source>
        <dbReference type="EMBL" id="GHC60230.1"/>
    </source>
</evidence>